<feature type="coiled-coil region" evidence="21">
    <location>
        <begin position="436"/>
        <end position="515"/>
    </location>
</feature>
<dbReference type="Pfam" id="PF18414">
    <property type="entry name" value="zf_C2H2_10"/>
    <property type="match status" value="1"/>
</dbReference>
<keyword evidence="5" id="KW-0597">Phosphoprotein</keyword>
<dbReference type="PANTHER" id="PTHR31553:SF3">
    <property type="entry name" value="NF-KAPPA-B ESSENTIAL MODULATOR"/>
    <property type="match status" value="1"/>
</dbReference>
<keyword evidence="3" id="KW-0963">Cytoplasm</keyword>
<dbReference type="GO" id="GO:0005634">
    <property type="term" value="C:nucleus"/>
    <property type="evidence" value="ECO:0007669"/>
    <property type="project" value="UniProtKB-SubCell"/>
</dbReference>
<feature type="coiled-coil region" evidence="21">
    <location>
        <begin position="206"/>
        <end position="261"/>
    </location>
</feature>
<evidence type="ECO:0000256" key="4">
    <source>
        <dbReference type="ARBA" id="ARBA00022499"/>
    </source>
</evidence>
<dbReference type="PROSITE" id="PS51801">
    <property type="entry name" value="ZF_CCHC_NOA"/>
    <property type="match status" value="1"/>
</dbReference>
<evidence type="ECO:0000256" key="18">
    <source>
        <dbReference type="ARBA" id="ARBA00041660"/>
    </source>
</evidence>
<keyword evidence="14" id="KW-0804">Transcription</keyword>
<evidence type="ECO:0000256" key="21">
    <source>
        <dbReference type="SAM" id="Coils"/>
    </source>
</evidence>
<evidence type="ECO:0000259" key="23">
    <source>
        <dbReference type="PROSITE" id="PS51801"/>
    </source>
</evidence>
<dbReference type="Pfam" id="PF16516">
    <property type="entry name" value="CC2-LZ"/>
    <property type="match status" value="1"/>
</dbReference>
<organism evidence="24 25">
    <name type="scientific">Mola mola</name>
    <name type="common">Ocean sunfish</name>
    <name type="synonym">Tetraodon mola</name>
    <dbReference type="NCBI Taxonomy" id="94237"/>
    <lineage>
        <taxon>Eukaryota</taxon>
        <taxon>Metazoa</taxon>
        <taxon>Chordata</taxon>
        <taxon>Craniata</taxon>
        <taxon>Vertebrata</taxon>
        <taxon>Euteleostomi</taxon>
        <taxon>Actinopterygii</taxon>
        <taxon>Neopterygii</taxon>
        <taxon>Teleostei</taxon>
        <taxon>Neoteleostei</taxon>
        <taxon>Acanthomorphata</taxon>
        <taxon>Eupercaria</taxon>
        <taxon>Tetraodontiformes</taxon>
        <taxon>Molidae</taxon>
        <taxon>Mola</taxon>
    </lineage>
</organism>
<evidence type="ECO:0000313" key="24">
    <source>
        <dbReference type="Ensembl" id="ENSMMOP00000023185.1"/>
    </source>
</evidence>
<feature type="compositionally biased region" description="Low complexity" evidence="22">
    <location>
        <begin position="107"/>
        <end position="116"/>
    </location>
</feature>
<keyword evidence="7" id="KW-0227">DNA damage</keyword>
<dbReference type="FunFam" id="1.20.5.390:FF:000008">
    <property type="entry name" value="Inhibitor of kappa light polypeptide gene enhancer in B-cells, kinase gamma"/>
    <property type="match status" value="1"/>
</dbReference>
<dbReference type="Pfam" id="PF11577">
    <property type="entry name" value="NEMO"/>
    <property type="match status" value="1"/>
</dbReference>
<accession>A0A3Q3X4X9</accession>
<dbReference type="Proteomes" id="UP000261620">
    <property type="component" value="Unplaced"/>
</dbReference>
<dbReference type="STRING" id="94237.ENSMMOP00000023185"/>
<evidence type="ECO:0000256" key="3">
    <source>
        <dbReference type="ARBA" id="ARBA00022490"/>
    </source>
</evidence>
<feature type="coiled-coil region" evidence="21">
    <location>
        <begin position="358"/>
        <end position="385"/>
    </location>
</feature>
<dbReference type="InterPro" id="IPR034735">
    <property type="entry name" value="NEMO_ZF"/>
</dbReference>
<proteinExistence type="predicted"/>
<reference evidence="24" key="1">
    <citation type="submission" date="2025-08" db="UniProtKB">
        <authorList>
            <consortium name="Ensembl"/>
        </authorList>
    </citation>
    <scope>IDENTIFICATION</scope>
</reference>
<evidence type="ECO:0000256" key="7">
    <source>
        <dbReference type="ARBA" id="ARBA00022763"/>
    </source>
</evidence>
<evidence type="ECO:0000256" key="19">
    <source>
        <dbReference type="ARBA" id="ARBA00043239"/>
    </source>
</evidence>
<dbReference type="Gene3D" id="1.20.5.990">
    <property type="entry name" value="Nemo cc2-lz domain - 1d5 darpin complex"/>
    <property type="match status" value="1"/>
</dbReference>
<evidence type="ECO:0000256" key="9">
    <source>
        <dbReference type="ARBA" id="ARBA00022833"/>
    </source>
</evidence>
<keyword evidence="6" id="KW-0479">Metal-binding</keyword>
<evidence type="ECO:0000256" key="17">
    <source>
        <dbReference type="ARBA" id="ARBA00041525"/>
    </source>
</evidence>
<feature type="compositionally biased region" description="Basic and acidic residues" evidence="22">
    <location>
        <begin position="141"/>
        <end position="152"/>
    </location>
</feature>
<evidence type="ECO:0000256" key="6">
    <source>
        <dbReference type="ARBA" id="ARBA00022723"/>
    </source>
</evidence>
<dbReference type="AlphaFoldDB" id="A0A3Q3X4X9"/>
<keyword evidence="11" id="KW-0805">Transcription regulation</keyword>
<evidence type="ECO:0000256" key="22">
    <source>
        <dbReference type="SAM" id="MobiDB-lite"/>
    </source>
</evidence>
<sequence length="601" mass="68646">MVQPQPDGPMQWDISGEESGGALRVPPELAANEVVTRLLGDNQQLREALRRSNLALRQRCEEMEGWQRKTREDREFLSCRFQEARALVERLAQENHSLQGLVKGPGSSSSYCCSSSQTEDPQGRSVRNGLLDGLQTLEQRERKRVEETDQHTKTTPPHSGTSVCSSMSSILPSFPISFSEVAGKLIGREIGQLSLPMPVEGANEFLQLLKSHKEKLEEGMRELRKKNEELERERDEGEKERERMRRCIEQLRTKLAQAQASNATDEVVQHRSEAQHSSDWYRDLEEKLDHLQKSSAQRDRTEALLKQKDKDYAQMAKDCEALKAQATSLLGELNERQSCLEKSEHERIILEEKLCSKIKTLQVAERELEQQKKQHNVAKDKLLLQTQSLEQALKTERHVVTEEKKKLTQLQHAYTCLFRDYDSKLKAEGGDLCSRLEEAERALALKQDLIDKLKEEVEQQKGSLETVPVLTAQAEIYKADFLAEREAREKLNQKKEELQDQLNQAVAEIDRLKQEATSRVRMEQMKLRHLEEFPARPPHIPPPQAFNTVPPAPSFRNQGLIPVGDQGVTGAEELPDLCCPKCQYQAPDMDTLQIHVMDCIQ</sequence>
<dbReference type="GO" id="GO:0043123">
    <property type="term" value="P:positive regulation of canonical NF-kappaB signal transduction"/>
    <property type="evidence" value="ECO:0007669"/>
    <property type="project" value="TreeGrafter"/>
</dbReference>
<dbReference type="FunFam" id="1.20.5.390:FF:000002">
    <property type="entry name" value="NF-kappa-B essential modulator isoform X1"/>
    <property type="match status" value="1"/>
</dbReference>
<dbReference type="GO" id="GO:0008385">
    <property type="term" value="C:IkappaB kinase complex"/>
    <property type="evidence" value="ECO:0007669"/>
    <property type="project" value="TreeGrafter"/>
</dbReference>
<evidence type="ECO:0000256" key="15">
    <source>
        <dbReference type="ARBA" id="ARBA00023242"/>
    </source>
</evidence>
<name>A0A3Q3X4X9_MOLML</name>
<dbReference type="Ensembl" id="ENSMMOT00000023570.1">
    <property type="protein sequence ID" value="ENSMMOP00000023185.1"/>
    <property type="gene ID" value="ENSMMOG00000017641.1"/>
</dbReference>
<dbReference type="InterPro" id="IPR021063">
    <property type="entry name" value="NEMO_N"/>
</dbReference>
<evidence type="ECO:0000256" key="16">
    <source>
        <dbReference type="ARBA" id="ARBA00040893"/>
    </source>
</evidence>
<feature type="region of interest" description="Disordered" evidence="22">
    <location>
        <begin position="99"/>
        <end position="128"/>
    </location>
</feature>
<keyword evidence="25" id="KW-1185">Reference proteome</keyword>
<evidence type="ECO:0000256" key="11">
    <source>
        <dbReference type="ARBA" id="ARBA00023015"/>
    </source>
</evidence>
<keyword evidence="4" id="KW-1017">Isopeptide bond</keyword>
<evidence type="ECO:0000256" key="20">
    <source>
        <dbReference type="PROSITE-ProRule" id="PRU01142"/>
    </source>
</evidence>
<feature type="region of interest" description="Disordered" evidence="22">
    <location>
        <begin position="141"/>
        <end position="166"/>
    </location>
</feature>
<keyword evidence="8 20" id="KW-0863">Zinc-finger</keyword>
<dbReference type="InterPro" id="IPR051301">
    <property type="entry name" value="Optineurin/NFkB_EssMod"/>
</dbReference>
<keyword evidence="9" id="KW-0862">Zinc</keyword>
<dbReference type="Gene3D" id="1.20.5.390">
    <property type="entry name" value="L1 transposable element, trimerization domain"/>
    <property type="match status" value="2"/>
</dbReference>
<evidence type="ECO:0000256" key="5">
    <source>
        <dbReference type="ARBA" id="ARBA00022553"/>
    </source>
</evidence>
<dbReference type="FunFam" id="1.20.5.990:FF:000003">
    <property type="entry name" value="NF-kappa-B essential modulator isoform X1"/>
    <property type="match status" value="1"/>
</dbReference>
<evidence type="ECO:0000313" key="25">
    <source>
        <dbReference type="Proteomes" id="UP000261620"/>
    </source>
</evidence>
<reference evidence="24" key="2">
    <citation type="submission" date="2025-09" db="UniProtKB">
        <authorList>
            <consortium name="Ensembl"/>
        </authorList>
    </citation>
    <scope>IDENTIFICATION</scope>
</reference>
<feature type="compositionally biased region" description="Polar residues" evidence="22">
    <location>
        <begin position="153"/>
        <end position="164"/>
    </location>
</feature>
<feature type="region of interest" description="Disordered" evidence="22">
    <location>
        <begin position="1"/>
        <end position="24"/>
    </location>
</feature>
<dbReference type="PANTHER" id="PTHR31553">
    <property type="entry name" value="NF-KAPPA-B ESSENTIAL MODULATOR"/>
    <property type="match status" value="1"/>
</dbReference>
<dbReference type="GO" id="GO:0070530">
    <property type="term" value="F:K63-linked polyubiquitin modification-dependent protein binding"/>
    <property type="evidence" value="ECO:0007669"/>
    <property type="project" value="InterPro"/>
</dbReference>
<keyword evidence="12 21" id="KW-0175">Coiled coil</keyword>
<dbReference type="GO" id="GO:0008270">
    <property type="term" value="F:zinc ion binding"/>
    <property type="evidence" value="ECO:0007669"/>
    <property type="project" value="UniProtKB-KW"/>
</dbReference>
<dbReference type="CDD" id="cd09803">
    <property type="entry name" value="UBAN"/>
    <property type="match status" value="1"/>
</dbReference>
<evidence type="ECO:0000256" key="10">
    <source>
        <dbReference type="ARBA" id="ARBA00022843"/>
    </source>
</evidence>
<evidence type="ECO:0000256" key="12">
    <source>
        <dbReference type="ARBA" id="ARBA00023054"/>
    </source>
</evidence>
<keyword evidence="10" id="KW-0832">Ubl conjugation</keyword>
<dbReference type="GO" id="GO:0006974">
    <property type="term" value="P:DNA damage response"/>
    <property type="evidence" value="ECO:0007669"/>
    <property type="project" value="UniProtKB-KW"/>
</dbReference>
<evidence type="ECO:0000256" key="14">
    <source>
        <dbReference type="ARBA" id="ARBA00023163"/>
    </source>
</evidence>
<evidence type="ECO:0000256" key="8">
    <source>
        <dbReference type="ARBA" id="ARBA00022771"/>
    </source>
</evidence>
<evidence type="ECO:0000256" key="13">
    <source>
        <dbReference type="ARBA" id="ARBA00023157"/>
    </source>
</evidence>
<evidence type="ECO:0000256" key="2">
    <source>
        <dbReference type="ARBA" id="ARBA00004496"/>
    </source>
</evidence>
<comment type="subcellular location">
    <subcellularLocation>
        <location evidence="2">Cytoplasm</location>
    </subcellularLocation>
    <subcellularLocation>
        <location evidence="1">Nucleus</location>
    </subcellularLocation>
</comment>
<feature type="domain" description="CCHC NOA-type" evidence="23">
    <location>
        <begin position="571"/>
        <end position="601"/>
    </location>
</feature>
<evidence type="ECO:0000256" key="1">
    <source>
        <dbReference type="ARBA" id="ARBA00004123"/>
    </source>
</evidence>
<keyword evidence="13" id="KW-1015">Disulfide bond</keyword>
<dbReference type="InterPro" id="IPR032419">
    <property type="entry name" value="CC2-LZ_dom"/>
</dbReference>
<keyword evidence="15" id="KW-0539">Nucleus</keyword>
<protein>
    <recommendedName>
        <fullName evidence="16">NF-kappa-B essential modulator</fullName>
    </recommendedName>
    <alternativeName>
        <fullName evidence="18">IkB kinase-associated protein 1</fullName>
    </alternativeName>
    <alternativeName>
        <fullName evidence="19">Inhibitor of nuclear factor kappa-B kinase subunit gamma</fullName>
    </alternativeName>
    <alternativeName>
        <fullName evidence="17">NF-kappa-B essential modifier</fullName>
    </alternativeName>
</protein>